<sequence>MSQEEEVLGEKNEVPHANNALLFRLAITKSFENISESVSKEEFLELLTIIKKQPSSSLGRKLYKAMVDELLEKMNDQLKEIYQEGSLEAGLTKLSKLSEEAGNTVTNETVWRPPGDVKLHLRSLDAEKIKMESEKLEEWLTEIENENATLMKKLANDRAKVCTTGNRIAKNLHRAPMIQEHLENQVEQLQHLLQVLEGD</sequence>
<protein>
    <recommendedName>
        <fullName evidence="13">Polyamine-modulated factor 1</fullName>
    </recommendedName>
</protein>
<comment type="subcellular location">
    <subcellularLocation>
        <location evidence="2">Chromosome</location>
        <location evidence="2">Centromere</location>
        <location evidence="2">Kinetochore</location>
    </subcellularLocation>
    <subcellularLocation>
        <location evidence="1">Nucleus</location>
    </subcellularLocation>
</comment>
<evidence type="ECO:0000256" key="1">
    <source>
        <dbReference type="ARBA" id="ARBA00004123"/>
    </source>
</evidence>
<evidence type="ECO:0000256" key="9">
    <source>
        <dbReference type="ARBA" id="ARBA00023328"/>
    </source>
</evidence>
<keyword evidence="5" id="KW-0498">Mitosis</keyword>
<keyword evidence="8" id="KW-0131">Cell cycle</keyword>
<name>A0A834K8V0_VESGE</name>
<keyword evidence="9" id="KW-0137">Centromere</keyword>
<reference evidence="11" key="1">
    <citation type="journal article" date="2020" name="G3 (Bethesda)">
        <title>High-Quality Assemblies for Three Invasive Social Wasps from the &lt;i&gt;Vespula&lt;/i&gt; Genus.</title>
        <authorList>
            <person name="Harrop T.W.R."/>
            <person name="Guhlin J."/>
            <person name="McLaughlin G.M."/>
            <person name="Permina E."/>
            <person name="Stockwell P."/>
            <person name="Gilligan J."/>
            <person name="Le Lec M.F."/>
            <person name="Gruber M.A.M."/>
            <person name="Quinn O."/>
            <person name="Lovegrove M."/>
            <person name="Duncan E.J."/>
            <person name="Remnant E.J."/>
            <person name="Van Eeckhoven J."/>
            <person name="Graham B."/>
            <person name="Knapp R.A."/>
            <person name="Langford K.W."/>
            <person name="Kronenberg Z."/>
            <person name="Press M.O."/>
            <person name="Eacker S.M."/>
            <person name="Wilson-Rankin E.E."/>
            <person name="Purcell J."/>
            <person name="Lester P.J."/>
            <person name="Dearden P.K."/>
        </authorList>
    </citation>
    <scope>NUCLEOTIDE SEQUENCE</scope>
    <source>
        <strain evidence="11">Linc-1</strain>
    </source>
</reference>
<evidence type="ECO:0000256" key="2">
    <source>
        <dbReference type="ARBA" id="ARBA00004629"/>
    </source>
</evidence>
<proteinExistence type="predicted"/>
<keyword evidence="12" id="KW-1185">Reference proteome</keyword>
<keyword evidence="4" id="KW-0132">Cell division</keyword>
<dbReference type="GO" id="GO:0051301">
    <property type="term" value="P:cell division"/>
    <property type="evidence" value="ECO:0007669"/>
    <property type="project" value="UniProtKB-KW"/>
</dbReference>
<evidence type="ECO:0000256" key="4">
    <source>
        <dbReference type="ARBA" id="ARBA00022618"/>
    </source>
</evidence>
<dbReference type="GO" id="GO:0005634">
    <property type="term" value="C:nucleus"/>
    <property type="evidence" value="ECO:0007669"/>
    <property type="project" value="UniProtKB-SubCell"/>
</dbReference>
<organism evidence="11 12">
    <name type="scientific">Vespula germanica</name>
    <name type="common">German yellow jacket</name>
    <name type="synonym">Paravespula germanica</name>
    <dbReference type="NCBI Taxonomy" id="30212"/>
    <lineage>
        <taxon>Eukaryota</taxon>
        <taxon>Metazoa</taxon>
        <taxon>Ecdysozoa</taxon>
        <taxon>Arthropoda</taxon>
        <taxon>Hexapoda</taxon>
        <taxon>Insecta</taxon>
        <taxon>Pterygota</taxon>
        <taxon>Neoptera</taxon>
        <taxon>Endopterygota</taxon>
        <taxon>Hymenoptera</taxon>
        <taxon>Apocrita</taxon>
        <taxon>Aculeata</taxon>
        <taxon>Vespoidea</taxon>
        <taxon>Vespidae</taxon>
        <taxon>Vespinae</taxon>
        <taxon>Vespula</taxon>
    </lineage>
</organism>
<dbReference type="InterPro" id="IPR007128">
    <property type="entry name" value="PMF1/Nnf1"/>
</dbReference>
<accession>A0A834K8V0</accession>
<evidence type="ECO:0000256" key="10">
    <source>
        <dbReference type="SAM" id="Coils"/>
    </source>
</evidence>
<evidence type="ECO:0000313" key="11">
    <source>
        <dbReference type="EMBL" id="KAF7401517.1"/>
    </source>
</evidence>
<evidence type="ECO:0000256" key="5">
    <source>
        <dbReference type="ARBA" id="ARBA00022776"/>
    </source>
</evidence>
<dbReference type="Pfam" id="PF03980">
    <property type="entry name" value="Nnf1"/>
    <property type="match status" value="1"/>
</dbReference>
<comment type="caution">
    <text evidence="11">The sequence shown here is derived from an EMBL/GenBank/DDBJ whole genome shotgun (WGS) entry which is preliminary data.</text>
</comment>
<feature type="coiled-coil region" evidence="10">
    <location>
        <begin position="126"/>
        <end position="199"/>
    </location>
</feature>
<dbReference type="Proteomes" id="UP000617340">
    <property type="component" value="Unassembled WGS sequence"/>
</dbReference>
<dbReference type="GO" id="GO:0000444">
    <property type="term" value="C:MIS12/MIND type complex"/>
    <property type="evidence" value="ECO:0007669"/>
    <property type="project" value="InterPro"/>
</dbReference>
<keyword evidence="10" id="KW-0175">Coiled coil</keyword>
<dbReference type="AlphaFoldDB" id="A0A834K8V0"/>
<keyword evidence="7" id="KW-0539">Nucleus</keyword>
<evidence type="ECO:0000313" key="12">
    <source>
        <dbReference type="Proteomes" id="UP000617340"/>
    </source>
</evidence>
<evidence type="ECO:0000256" key="7">
    <source>
        <dbReference type="ARBA" id="ARBA00023242"/>
    </source>
</evidence>
<keyword evidence="3" id="KW-0158">Chromosome</keyword>
<evidence type="ECO:0000256" key="3">
    <source>
        <dbReference type="ARBA" id="ARBA00022454"/>
    </source>
</evidence>
<evidence type="ECO:0000256" key="6">
    <source>
        <dbReference type="ARBA" id="ARBA00022838"/>
    </source>
</evidence>
<gene>
    <name evidence="11" type="ORF">HZH68_007337</name>
</gene>
<evidence type="ECO:0000256" key="8">
    <source>
        <dbReference type="ARBA" id="ARBA00023306"/>
    </source>
</evidence>
<dbReference type="EMBL" id="JACSDZ010000006">
    <property type="protein sequence ID" value="KAF7401517.1"/>
    <property type="molecule type" value="Genomic_DNA"/>
</dbReference>
<evidence type="ECO:0008006" key="13">
    <source>
        <dbReference type="Google" id="ProtNLM"/>
    </source>
</evidence>
<keyword evidence="6" id="KW-0995">Kinetochore</keyword>